<dbReference type="NCBIfam" id="TIGR00426">
    <property type="entry name" value="competence protein ComEA helix-hairpin-helix repeat region"/>
    <property type="match status" value="1"/>
</dbReference>
<dbReference type="InterPro" id="IPR001119">
    <property type="entry name" value="SLH_dom"/>
</dbReference>
<dbReference type="PANTHER" id="PTHR30619:SF7">
    <property type="entry name" value="BETA-LACTAMASE DOMAIN PROTEIN"/>
    <property type="match status" value="1"/>
</dbReference>
<evidence type="ECO:0000256" key="1">
    <source>
        <dbReference type="ARBA" id="ARBA00022729"/>
    </source>
</evidence>
<dbReference type="SMART" id="SM00849">
    <property type="entry name" value="Lactamase_B"/>
    <property type="match status" value="1"/>
</dbReference>
<dbReference type="InterPro" id="IPR036866">
    <property type="entry name" value="RibonucZ/Hydroxyglut_hydro"/>
</dbReference>
<dbReference type="EMBL" id="JASTZU010000063">
    <property type="protein sequence ID" value="MDL4842849.1"/>
    <property type="molecule type" value="Genomic_DNA"/>
</dbReference>
<feature type="domain" description="SLH" evidence="3">
    <location>
        <begin position="89"/>
        <end position="142"/>
    </location>
</feature>
<dbReference type="SUPFAM" id="SSF56281">
    <property type="entry name" value="Metallo-hydrolase/oxidoreductase"/>
    <property type="match status" value="1"/>
</dbReference>
<dbReference type="PANTHER" id="PTHR30619">
    <property type="entry name" value="DNA INTERNALIZATION/COMPETENCE PROTEIN COMEC/REC2"/>
    <property type="match status" value="1"/>
</dbReference>
<dbReference type="InterPro" id="IPR010994">
    <property type="entry name" value="RuvA_2-like"/>
</dbReference>
<evidence type="ECO:0000313" key="5">
    <source>
        <dbReference type="Proteomes" id="UP001235343"/>
    </source>
</evidence>
<dbReference type="InterPro" id="IPR052159">
    <property type="entry name" value="Competence_DNA_uptake"/>
</dbReference>
<name>A0ABT7LAE7_9BACI</name>
<dbReference type="InterPro" id="IPR001279">
    <property type="entry name" value="Metallo-B-lactamas"/>
</dbReference>
<dbReference type="SUPFAM" id="SSF47781">
    <property type="entry name" value="RuvA domain 2-like"/>
    <property type="match status" value="1"/>
</dbReference>
<protein>
    <submittedName>
        <fullName evidence="4">S-layer homology domain-containing protein</fullName>
    </submittedName>
</protein>
<reference evidence="4 5" key="1">
    <citation type="submission" date="2023-06" db="EMBL/GenBank/DDBJ databases">
        <title>Aquibacillus rhizosphaerae LR5S19.</title>
        <authorList>
            <person name="Sun J.-Q."/>
        </authorList>
    </citation>
    <scope>NUCLEOTIDE SEQUENCE [LARGE SCALE GENOMIC DNA]</scope>
    <source>
        <strain evidence="4 5">LR5S19</strain>
    </source>
</reference>
<feature type="domain" description="SLH" evidence="3">
    <location>
        <begin position="143"/>
        <end position="206"/>
    </location>
</feature>
<dbReference type="Pfam" id="PF12836">
    <property type="entry name" value="HHH_3"/>
    <property type="match status" value="1"/>
</dbReference>
<evidence type="ECO:0000256" key="2">
    <source>
        <dbReference type="SAM" id="SignalP"/>
    </source>
</evidence>
<evidence type="ECO:0000259" key="3">
    <source>
        <dbReference type="PROSITE" id="PS51272"/>
    </source>
</evidence>
<accession>A0ABT7LAE7</accession>
<dbReference type="Pfam" id="PF00753">
    <property type="entry name" value="Lactamase_B"/>
    <property type="match status" value="1"/>
</dbReference>
<dbReference type="InterPro" id="IPR004509">
    <property type="entry name" value="Competence_ComEA_HhH"/>
</dbReference>
<dbReference type="Pfam" id="PF00395">
    <property type="entry name" value="SLH"/>
    <property type="match status" value="3"/>
</dbReference>
<dbReference type="CDD" id="cd07731">
    <property type="entry name" value="ComA-like_MBL-fold"/>
    <property type="match status" value="1"/>
</dbReference>
<evidence type="ECO:0000313" key="4">
    <source>
        <dbReference type="EMBL" id="MDL4842849.1"/>
    </source>
</evidence>
<dbReference type="Gene3D" id="1.10.150.320">
    <property type="entry name" value="Photosystem II 12 kDa extrinsic protein"/>
    <property type="match status" value="1"/>
</dbReference>
<dbReference type="InterPro" id="IPR035681">
    <property type="entry name" value="ComA-like_MBL"/>
</dbReference>
<feature type="domain" description="SLH" evidence="3">
    <location>
        <begin position="23"/>
        <end position="86"/>
    </location>
</feature>
<keyword evidence="1 2" id="KW-0732">Signal</keyword>
<dbReference type="InterPro" id="IPR003583">
    <property type="entry name" value="Hlx-hairpin-Hlx_DNA-bd_motif"/>
</dbReference>
<sequence length="538" mass="58802">MSLRKKILTTMTVFLCSFLFFSNVSAATFPDVPTWADDEISYLFNSDVTNGYPNGTFGTNDNIKRSEAAVMLVRAKKLDGGSTPAEPMFSDIRKGSFYYEAVQIAAENGFINGFSDGAFRPNETLTRGQMAKIISVAYGLNAKSGNYFSDIPGTFAEKYIEGLAANGITNGYSDGTFKPNSNINRVEFSIMLSRAMNDSFKVKPVDPVQDMKVHFLDVGQGDSTLIITPNGGTILVDAGSSSSGQKIVQYLKSAGIDSIDKLVATHAHEDHIGGMLEVMQNFEIGEVIDSGIEHTSQTYINYLTHIDNNNIPFKVPSIGDKVTIDSEVDITVVNSGEPGDDLNNSSVALHLVYDSFSFLVTGDAEEDKELKMVNNFNIESDVLQVGHHGSITSSSDIFINEVSPSFAIFSYGEGNSYGHPDSRVVNVLRNQGADIYSTAYNGDIVLTTNGNSITFNVNPWATEIIPLPEPNPEPNNSININTADYETLLLIKGVGPSIAENIIDYRNRYGHFRTIEELDNVKYIGPATIEEMRPYITI</sequence>
<dbReference type="Gene3D" id="3.60.15.10">
    <property type="entry name" value="Ribonuclease Z/Hydroxyacylglutathione hydrolase-like"/>
    <property type="match status" value="1"/>
</dbReference>
<organism evidence="4 5">
    <name type="scientific">Aquibacillus rhizosphaerae</name>
    <dbReference type="NCBI Taxonomy" id="3051431"/>
    <lineage>
        <taxon>Bacteria</taxon>
        <taxon>Bacillati</taxon>
        <taxon>Bacillota</taxon>
        <taxon>Bacilli</taxon>
        <taxon>Bacillales</taxon>
        <taxon>Bacillaceae</taxon>
        <taxon>Aquibacillus</taxon>
    </lineage>
</organism>
<feature type="signal peptide" evidence="2">
    <location>
        <begin position="1"/>
        <end position="26"/>
    </location>
</feature>
<comment type="caution">
    <text evidence="4">The sequence shown here is derived from an EMBL/GenBank/DDBJ whole genome shotgun (WGS) entry which is preliminary data.</text>
</comment>
<feature type="chain" id="PRO_5047058835" evidence="2">
    <location>
        <begin position="27"/>
        <end position="538"/>
    </location>
</feature>
<dbReference type="RefSeq" id="WP_285934145.1">
    <property type="nucleotide sequence ID" value="NZ_JASTZU010000063.1"/>
</dbReference>
<keyword evidence="5" id="KW-1185">Reference proteome</keyword>
<dbReference type="SMART" id="SM00278">
    <property type="entry name" value="HhH1"/>
    <property type="match status" value="2"/>
</dbReference>
<dbReference type="PROSITE" id="PS51272">
    <property type="entry name" value="SLH"/>
    <property type="match status" value="3"/>
</dbReference>
<gene>
    <name evidence="4" type="ORF">QQS35_20650</name>
</gene>
<proteinExistence type="predicted"/>
<dbReference type="Proteomes" id="UP001235343">
    <property type="component" value="Unassembled WGS sequence"/>
</dbReference>